<comment type="caution">
    <text evidence="1">The sequence shown here is derived from an EMBL/GenBank/DDBJ whole genome shotgun (WGS) entry which is preliminary data.</text>
</comment>
<gene>
    <name evidence="1" type="ORF">C8Q69DRAFT_478311</name>
</gene>
<sequence length="69" mass="8068">MRRPGYTYEHISRELGVTMRQVQYNIHTYQLEHPTPQKAPGRSLTLSNICTDKNEVFTTSSRKGRRMTV</sequence>
<dbReference type="RefSeq" id="XP_028482387.1">
    <property type="nucleotide sequence ID" value="XM_028631375.1"/>
</dbReference>
<keyword evidence="2" id="KW-1185">Reference proteome</keyword>
<dbReference type="EMBL" id="RCNU01000012">
    <property type="protein sequence ID" value="RWQ92742.1"/>
    <property type="molecule type" value="Genomic_DNA"/>
</dbReference>
<evidence type="ECO:0000313" key="2">
    <source>
        <dbReference type="Proteomes" id="UP000283841"/>
    </source>
</evidence>
<proteinExistence type="predicted"/>
<evidence type="ECO:0000313" key="1">
    <source>
        <dbReference type="EMBL" id="RWQ92742.1"/>
    </source>
</evidence>
<dbReference type="GeneID" id="39600652"/>
<dbReference type="VEuPathDB" id="FungiDB:C8Q69DRAFT_478311"/>
<name>A0A443HLQ9_BYSSP</name>
<organism evidence="1 2">
    <name type="scientific">Byssochlamys spectabilis</name>
    <name type="common">Paecilomyces variotii</name>
    <dbReference type="NCBI Taxonomy" id="264951"/>
    <lineage>
        <taxon>Eukaryota</taxon>
        <taxon>Fungi</taxon>
        <taxon>Dikarya</taxon>
        <taxon>Ascomycota</taxon>
        <taxon>Pezizomycotina</taxon>
        <taxon>Eurotiomycetes</taxon>
        <taxon>Eurotiomycetidae</taxon>
        <taxon>Eurotiales</taxon>
        <taxon>Thermoascaceae</taxon>
        <taxon>Paecilomyces</taxon>
    </lineage>
</organism>
<accession>A0A443HLQ9</accession>
<protein>
    <submittedName>
        <fullName evidence="1">Uncharacterized protein</fullName>
    </submittedName>
</protein>
<dbReference type="AlphaFoldDB" id="A0A443HLQ9"/>
<reference evidence="1 2" key="1">
    <citation type="journal article" date="2018" name="Front. Microbiol.">
        <title>Genomic and genetic insights into a cosmopolitan fungus, Paecilomyces variotii (Eurotiales).</title>
        <authorList>
            <person name="Urquhart A.S."/>
            <person name="Mondo S.J."/>
            <person name="Makela M.R."/>
            <person name="Hane J.K."/>
            <person name="Wiebenga A."/>
            <person name="He G."/>
            <person name="Mihaltcheva S."/>
            <person name="Pangilinan J."/>
            <person name="Lipzen A."/>
            <person name="Barry K."/>
            <person name="de Vries R.P."/>
            <person name="Grigoriev I.V."/>
            <person name="Idnurm A."/>
        </authorList>
    </citation>
    <scope>NUCLEOTIDE SEQUENCE [LARGE SCALE GENOMIC DNA]</scope>
    <source>
        <strain evidence="1 2">CBS 101075</strain>
    </source>
</reference>
<dbReference type="Proteomes" id="UP000283841">
    <property type="component" value="Unassembled WGS sequence"/>
</dbReference>